<dbReference type="AlphaFoldDB" id="A0AAV5VE52"/>
<dbReference type="InterPro" id="IPR043504">
    <property type="entry name" value="Peptidase_S1_PA_chymotrypsin"/>
</dbReference>
<dbReference type="EMBL" id="BTSY01000002">
    <property type="protein sequence ID" value="GMT16870.1"/>
    <property type="molecule type" value="Genomic_DNA"/>
</dbReference>
<protein>
    <submittedName>
        <fullName evidence="1">Uncharacterized protein</fullName>
    </submittedName>
</protein>
<gene>
    <name evidence="1" type="ORF">PFISCL1PPCAC_8167</name>
</gene>
<feature type="non-terminal residue" evidence="1">
    <location>
        <position position="1"/>
    </location>
</feature>
<dbReference type="Proteomes" id="UP001432322">
    <property type="component" value="Unassembled WGS sequence"/>
</dbReference>
<dbReference type="InterPro" id="IPR009003">
    <property type="entry name" value="Peptidase_S1_PA"/>
</dbReference>
<feature type="non-terminal residue" evidence="1">
    <location>
        <position position="88"/>
    </location>
</feature>
<sequence>CGRVKLNPVTMDAAVVNGTSNAVTGGTYAQLGSWPWTVSICQVDWFGNCAFKAAGAIIGDRWVATSCMALPDKDTTYRVQAGVLDHNN</sequence>
<evidence type="ECO:0000313" key="1">
    <source>
        <dbReference type="EMBL" id="GMT16870.1"/>
    </source>
</evidence>
<dbReference type="Gene3D" id="2.40.10.10">
    <property type="entry name" value="Trypsin-like serine proteases"/>
    <property type="match status" value="1"/>
</dbReference>
<comment type="caution">
    <text evidence="1">The sequence shown here is derived from an EMBL/GenBank/DDBJ whole genome shotgun (WGS) entry which is preliminary data.</text>
</comment>
<proteinExistence type="predicted"/>
<accession>A0AAV5VE52</accession>
<organism evidence="1 2">
    <name type="scientific">Pristionchus fissidentatus</name>
    <dbReference type="NCBI Taxonomy" id="1538716"/>
    <lineage>
        <taxon>Eukaryota</taxon>
        <taxon>Metazoa</taxon>
        <taxon>Ecdysozoa</taxon>
        <taxon>Nematoda</taxon>
        <taxon>Chromadorea</taxon>
        <taxon>Rhabditida</taxon>
        <taxon>Rhabditina</taxon>
        <taxon>Diplogasteromorpha</taxon>
        <taxon>Diplogasteroidea</taxon>
        <taxon>Neodiplogasteridae</taxon>
        <taxon>Pristionchus</taxon>
    </lineage>
</organism>
<keyword evidence="2" id="KW-1185">Reference proteome</keyword>
<reference evidence="1" key="1">
    <citation type="submission" date="2023-10" db="EMBL/GenBank/DDBJ databases">
        <title>Genome assembly of Pristionchus species.</title>
        <authorList>
            <person name="Yoshida K."/>
            <person name="Sommer R.J."/>
        </authorList>
    </citation>
    <scope>NUCLEOTIDE SEQUENCE</scope>
    <source>
        <strain evidence="1">RS5133</strain>
    </source>
</reference>
<dbReference type="SUPFAM" id="SSF50494">
    <property type="entry name" value="Trypsin-like serine proteases"/>
    <property type="match status" value="1"/>
</dbReference>
<evidence type="ECO:0000313" key="2">
    <source>
        <dbReference type="Proteomes" id="UP001432322"/>
    </source>
</evidence>
<name>A0AAV5VE52_9BILA</name>